<keyword evidence="5" id="KW-0687">Ribonucleoprotein</keyword>
<dbReference type="OMA" id="RENRMIA"/>
<keyword evidence="4" id="KW-1185">Reference proteome</keyword>
<dbReference type="InterPro" id="IPR047865">
    <property type="entry name" value="Ribosomal_uL10_bac_type"/>
</dbReference>
<dbReference type="KEGG" id="hazt:108682434"/>
<accession>A0A8B7PLM7</accession>
<sequence>MLQSKLRLSNIFRSSSLLLERWYHCASFQSTNASSLPILEKVYSFQNQFHLDLNTPMVQSVRWRRPLGIKRAKIPHKARALAIELTYEKYNYPLAGLPASETCINAVKAKYVKKEEDNPFEKILAREFLEEVKAGQMFVVGHMHPCTAEELFEQRVLLHRNNMKYLFHNENIAKLAFTGTKYESLLHLYVMFSINIVCYDKDFSKLLKLERQLPFLTILGVVVEDRILSVADLKRAAELPSLPLMHATLLQTLTSQQQTLTRQLNAQQTELAGALQRYSEMSHAETASSTPPSES</sequence>
<evidence type="ECO:0000256" key="2">
    <source>
        <dbReference type="ARBA" id="ARBA00035707"/>
    </source>
</evidence>
<reference evidence="5" key="1">
    <citation type="submission" date="2025-08" db="UniProtKB">
        <authorList>
            <consortium name="RefSeq"/>
        </authorList>
    </citation>
    <scope>IDENTIFICATION</scope>
    <source>
        <tissue evidence="5">Whole organism</tissue>
    </source>
</reference>
<dbReference type="PANTHER" id="PTHR11560">
    <property type="entry name" value="39S RIBOSOMAL PROTEIN L10, MITOCHONDRIAL"/>
    <property type="match status" value="1"/>
</dbReference>
<keyword evidence="5" id="KW-0689">Ribosomal protein</keyword>
<gene>
    <name evidence="5" type="primary">LOC108682434</name>
</gene>
<dbReference type="GeneID" id="108682434"/>
<dbReference type="InterPro" id="IPR043141">
    <property type="entry name" value="Ribosomal_uL10-like_sf"/>
</dbReference>
<dbReference type="Proteomes" id="UP000694843">
    <property type="component" value="Unplaced"/>
</dbReference>
<dbReference type="AlphaFoldDB" id="A0A8B7PLM7"/>
<dbReference type="Gene3D" id="3.30.70.1730">
    <property type="match status" value="1"/>
</dbReference>
<dbReference type="SUPFAM" id="SSF160369">
    <property type="entry name" value="Ribosomal protein L10-like"/>
    <property type="match status" value="1"/>
</dbReference>
<dbReference type="OrthoDB" id="360689at2759"/>
<proteinExistence type="inferred from homology"/>
<name>A0A8B7PLM7_HYAAZ</name>
<protein>
    <recommendedName>
        <fullName evidence="2">Large ribosomal subunit protein uL10m</fullName>
    </recommendedName>
    <alternativeName>
        <fullName evidence="3">39S ribosomal protein L10, mitochondrial</fullName>
    </alternativeName>
</protein>
<dbReference type="GO" id="GO:0005840">
    <property type="term" value="C:ribosome"/>
    <property type="evidence" value="ECO:0007669"/>
    <property type="project" value="UniProtKB-KW"/>
</dbReference>
<organism evidence="4 5">
    <name type="scientific">Hyalella azteca</name>
    <name type="common">Amphipod</name>
    <dbReference type="NCBI Taxonomy" id="294128"/>
    <lineage>
        <taxon>Eukaryota</taxon>
        <taxon>Metazoa</taxon>
        <taxon>Ecdysozoa</taxon>
        <taxon>Arthropoda</taxon>
        <taxon>Crustacea</taxon>
        <taxon>Multicrustacea</taxon>
        <taxon>Malacostraca</taxon>
        <taxon>Eumalacostraca</taxon>
        <taxon>Peracarida</taxon>
        <taxon>Amphipoda</taxon>
        <taxon>Senticaudata</taxon>
        <taxon>Talitrida</taxon>
        <taxon>Talitroidea</taxon>
        <taxon>Hyalellidae</taxon>
        <taxon>Hyalella</taxon>
    </lineage>
</organism>
<evidence type="ECO:0000256" key="3">
    <source>
        <dbReference type="ARBA" id="ARBA00035716"/>
    </source>
</evidence>
<dbReference type="CTD" id="124995"/>
<evidence type="ECO:0000256" key="1">
    <source>
        <dbReference type="ARBA" id="ARBA00008889"/>
    </source>
</evidence>
<dbReference type="RefSeq" id="XP_018027083.1">
    <property type="nucleotide sequence ID" value="XM_018171594.2"/>
</dbReference>
<evidence type="ECO:0000313" key="4">
    <source>
        <dbReference type="Proteomes" id="UP000694843"/>
    </source>
</evidence>
<evidence type="ECO:0000313" key="5">
    <source>
        <dbReference type="RefSeq" id="XP_018027083.1"/>
    </source>
</evidence>
<comment type="similarity">
    <text evidence="1">Belongs to the universal ribosomal protein uL10 family.</text>
</comment>